<feature type="region of interest" description="Disordered" evidence="1">
    <location>
        <begin position="16"/>
        <end position="120"/>
    </location>
</feature>
<dbReference type="AlphaFoldDB" id="A0A0G4HFJ6"/>
<name>A0A0G4HFJ6_9ALVE</name>
<feature type="compositionally biased region" description="Basic and acidic residues" evidence="1">
    <location>
        <begin position="44"/>
        <end position="54"/>
    </location>
</feature>
<gene>
    <name evidence="2" type="ORF">Cvel_6650</name>
</gene>
<protein>
    <submittedName>
        <fullName evidence="2">Uncharacterized protein</fullName>
    </submittedName>
</protein>
<proteinExistence type="predicted"/>
<sequence>MGESLISMSTMYLNLSGNHPPSENFEILDEVPVEGREEDGESGGTREGENEREGLGAPEDSQEAEGKGMGEVKDSMGETEEENEGNGIIGAPEERKKGGKNKAVAGGVGDPKTFGGPRNVKAPPCSPFVAPLSSRPSKDRFLELLNSEAARLRVPRMTVD</sequence>
<evidence type="ECO:0000313" key="2">
    <source>
        <dbReference type="EMBL" id="CEM42805.1"/>
    </source>
</evidence>
<accession>A0A0G4HFJ6</accession>
<dbReference type="EMBL" id="CDMZ01002535">
    <property type="protein sequence ID" value="CEM42805.1"/>
    <property type="molecule type" value="Genomic_DNA"/>
</dbReference>
<organism evidence="2">
    <name type="scientific">Chromera velia CCMP2878</name>
    <dbReference type="NCBI Taxonomy" id="1169474"/>
    <lineage>
        <taxon>Eukaryota</taxon>
        <taxon>Sar</taxon>
        <taxon>Alveolata</taxon>
        <taxon>Colpodellida</taxon>
        <taxon>Chromeraceae</taxon>
        <taxon>Chromera</taxon>
    </lineage>
</organism>
<reference evidence="2" key="1">
    <citation type="submission" date="2014-11" db="EMBL/GenBank/DDBJ databases">
        <authorList>
            <person name="Otto D Thomas"/>
            <person name="Naeem Raeece"/>
        </authorList>
    </citation>
    <scope>NUCLEOTIDE SEQUENCE</scope>
</reference>
<dbReference type="VEuPathDB" id="CryptoDB:Cvel_6650"/>
<feature type="compositionally biased region" description="Basic and acidic residues" evidence="1">
    <location>
        <begin position="64"/>
        <end position="76"/>
    </location>
</feature>
<evidence type="ECO:0000256" key="1">
    <source>
        <dbReference type="SAM" id="MobiDB-lite"/>
    </source>
</evidence>
<feature type="compositionally biased region" description="Acidic residues" evidence="1">
    <location>
        <begin position="26"/>
        <end position="41"/>
    </location>
</feature>